<gene>
    <name evidence="1" type="ORF">R1flu_018802</name>
</gene>
<evidence type="ECO:0000313" key="1">
    <source>
        <dbReference type="EMBL" id="KAL2650674.1"/>
    </source>
</evidence>
<proteinExistence type="predicted"/>
<evidence type="ECO:0000313" key="2">
    <source>
        <dbReference type="Proteomes" id="UP001605036"/>
    </source>
</evidence>
<name>A0ABD1ZKS1_9MARC</name>
<dbReference type="AlphaFoldDB" id="A0ABD1ZKS1"/>
<sequence>MDMGLARPTTITKIDQIPLLTEAEKAKRRRRYTLKISCYSDTPVATTLELTWERAVPEGYVLQLTPSLTFKGFSDTLATTPTYLHGDRTLRDYAYEECNRFSCCGKSSELKREEFIALWRFRGGFFSAGNFQTLSAILERAIDTVLGQWSTEYIARVEPLLVSLASPMSRRRDGMDL</sequence>
<dbReference type="Proteomes" id="UP001605036">
    <property type="component" value="Unassembled WGS sequence"/>
</dbReference>
<comment type="caution">
    <text evidence="1">The sequence shown here is derived from an EMBL/GenBank/DDBJ whole genome shotgun (WGS) entry which is preliminary data.</text>
</comment>
<dbReference type="EMBL" id="JBHFFA010000001">
    <property type="protein sequence ID" value="KAL2650674.1"/>
    <property type="molecule type" value="Genomic_DNA"/>
</dbReference>
<reference evidence="1 2" key="1">
    <citation type="submission" date="2024-09" db="EMBL/GenBank/DDBJ databases">
        <title>Chromosome-scale assembly of Riccia fluitans.</title>
        <authorList>
            <person name="Paukszto L."/>
            <person name="Sawicki J."/>
            <person name="Karawczyk K."/>
            <person name="Piernik-Szablinska J."/>
            <person name="Szczecinska M."/>
            <person name="Mazdziarz M."/>
        </authorList>
    </citation>
    <scope>NUCLEOTIDE SEQUENCE [LARGE SCALE GENOMIC DNA]</scope>
    <source>
        <strain evidence="1">Rf_01</strain>
        <tissue evidence="1">Aerial parts of the thallus</tissue>
    </source>
</reference>
<keyword evidence="2" id="KW-1185">Reference proteome</keyword>
<protein>
    <submittedName>
        <fullName evidence="1">Uncharacterized protein</fullName>
    </submittedName>
</protein>
<organism evidence="1 2">
    <name type="scientific">Riccia fluitans</name>
    <dbReference type="NCBI Taxonomy" id="41844"/>
    <lineage>
        <taxon>Eukaryota</taxon>
        <taxon>Viridiplantae</taxon>
        <taxon>Streptophyta</taxon>
        <taxon>Embryophyta</taxon>
        <taxon>Marchantiophyta</taxon>
        <taxon>Marchantiopsida</taxon>
        <taxon>Marchantiidae</taxon>
        <taxon>Marchantiales</taxon>
        <taxon>Ricciaceae</taxon>
        <taxon>Riccia</taxon>
    </lineage>
</organism>
<accession>A0ABD1ZKS1</accession>